<dbReference type="AlphaFoldDB" id="A5CBL7"/>
<dbReference type="InterPro" id="IPR001584">
    <property type="entry name" value="Integrase_cat-core"/>
</dbReference>
<dbReference type="PANTHER" id="PTHR37984:SF5">
    <property type="entry name" value="PROTEIN NYNRIN-LIKE"/>
    <property type="match status" value="1"/>
</dbReference>
<proteinExistence type="predicted"/>
<dbReference type="InterPro" id="IPR050951">
    <property type="entry name" value="Retrovirus_Pol_polyprotein"/>
</dbReference>
<dbReference type="InterPro" id="IPR012337">
    <property type="entry name" value="RNaseH-like_sf"/>
</dbReference>
<gene>
    <name evidence="2" type="ORF">VITISV_006496</name>
</gene>
<accession>A5CBL7</accession>
<evidence type="ECO:0000259" key="1">
    <source>
        <dbReference type="PROSITE" id="PS50994"/>
    </source>
</evidence>
<reference evidence="2" key="1">
    <citation type="journal article" date="2007" name="PLoS ONE">
        <title>The first genome sequence of an elite grapevine cultivar (Pinot noir Vitis vinifera L.): coping with a highly heterozygous genome.</title>
        <authorList>
            <person name="Velasco R."/>
            <person name="Zharkikh A."/>
            <person name="Troggio M."/>
            <person name="Cartwright D.A."/>
            <person name="Cestaro A."/>
            <person name="Pruss D."/>
            <person name="Pindo M."/>
            <person name="FitzGerald L.M."/>
            <person name="Vezzulli S."/>
            <person name="Reid J."/>
            <person name="Malacarne G."/>
            <person name="Iliev D."/>
            <person name="Coppola G."/>
            <person name="Wardell B."/>
            <person name="Micheletti D."/>
            <person name="Macalma T."/>
            <person name="Facci M."/>
            <person name="Mitchell J.T."/>
            <person name="Perazzolli M."/>
            <person name="Eldredge G."/>
            <person name="Gatto P."/>
            <person name="Oyzerski R."/>
            <person name="Moretto M."/>
            <person name="Gutin N."/>
            <person name="Stefanini M."/>
            <person name="Chen Y."/>
            <person name="Segala C."/>
            <person name="Davenport C."/>
            <person name="Dematte L."/>
            <person name="Mraz A."/>
            <person name="Battilana J."/>
            <person name="Stormo K."/>
            <person name="Costa F."/>
            <person name="Tao Q."/>
            <person name="Si-Ammour A."/>
            <person name="Harkins T."/>
            <person name="Lackey A."/>
            <person name="Perbost C."/>
            <person name="Taillon B."/>
            <person name="Stella A."/>
            <person name="Solovyev V."/>
            <person name="Fawcett J.A."/>
            <person name="Sterck L."/>
            <person name="Vandepoele K."/>
            <person name="Grando S.M."/>
            <person name="Toppo S."/>
            <person name="Moser C."/>
            <person name="Lanchbury J."/>
            <person name="Bogden R."/>
            <person name="Skolnick M."/>
            <person name="Sgaramella V."/>
            <person name="Bhatnagar S.K."/>
            <person name="Fontana P."/>
            <person name="Gutin A."/>
            <person name="Van de Peer Y."/>
            <person name="Salamini F."/>
            <person name="Viola R."/>
        </authorList>
    </citation>
    <scope>NUCLEOTIDE SEQUENCE</scope>
</reference>
<protein>
    <recommendedName>
        <fullName evidence="1">Integrase catalytic domain-containing protein</fullName>
    </recommendedName>
</protein>
<dbReference type="SUPFAM" id="SSF53098">
    <property type="entry name" value="Ribonuclease H-like"/>
    <property type="match status" value="1"/>
</dbReference>
<dbReference type="GO" id="GO:0003676">
    <property type="term" value="F:nucleic acid binding"/>
    <property type="evidence" value="ECO:0007669"/>
    <property type="project" value="InterPro"/>
</dbReference>
<dbReference type="PANTHER" id="PTHR37984">
    <property type="entry name" value="PROTEIN CBG26694"/>
    <property type="match status" value="1"/>
</dbReference>
<dbReference type="InterPro" id="IPR036397">
    <property type="entry name" value="RNaseH_sf"/>
</dbReference>
<dbReference type="PROSITE" id="PS50994">
    <property type="entry name" value="INTEGRASE"/>
    <property type="match status" value="1"/>
</dbReference>
<dbReference type="EMBL" id="AM489186">
    <property type="protein sequence ID" value="CAN73271.1"/>
    <property type="molecule type" value="Genomic_DNA"/>
</dbReference>
<dbReference type="GO" id="GO:0015074">
    <property type="term" value="P:DNA integration"/>
    <property type="evidence" value="ECO:0007669"/>
    <property type="project" value="InterPro"/>
</dbReference>
<feature type="domain" description="Integrase catalytic" evidence="1">
    <location>
        <begin position="59"/>
        <end position="196"/>
    </location>
</feature>
<name>A5CBL7_VITVI</name>
<organism evidence="2">
    <name type="scientific">Vitis vinifera</name>
    <name type="common">Grape</name>
    <dbReference type="NCBI Taxonomy" id="29760"/>
    <lineage>
        <taxon>Eukaryota</taxon>
        <taxon>Viridiplantae</taxon>
        <taxon>Streptophyta</taxon>
        <taxon>Embryophyta</taxon>
        <taxon>Tracheophyta</taxon>
        <taxon>Spermatophyta</taxon>
        <taxon>Magnoliopsida</taxon>
        <taxon>eudicotyledons</taxon>
        <taxon>Gunneridae</taxon>
        <taxon>Pentapetalae</taxon>
        <taxon>rosids</taxon>
        <taxon>Vitales</taxon>
        <taxon>Vitaceae</taxon>
        <taxon>Viteae</taxon>
        <taxon>Vitis</taxon>
    </lineage>
</organism>
<dbReference type="Gene3D" id="3.30.420.10">
    <property type="entry name" value="Ribonuclease H-like superfamily/Ribonuclease H"/>
    <property type="match status" value="1"/>
</dbReference>
<evidence type="ECO:0000313" key="2">
    <source>
        <dbReference type="EMBL" id="CAN73271.1"/>
    </source>
</evidence>
<sequence>MVDALSRKKVIAYINALSKVISDFNERIKHTAKHDATYGRLRQQVKEGVIRRHWLEGDLLVAKWGIWYVPVGGLRRELLRETLDAKFSKYYVFVPALEACPAEEAARLLFSHVVKHFGLPRDIVSDRDARFIGHFWVELFKLLGSELKFSTANHSQTDRQTERINALLKEYLRHYVMTTQKNWVDLLDIAQLCYNL</sequence>